<protein>
    <submittedName>
        <fullName evidence="3">Transposase</fullName>
    </submittedName>
</protein>
<dbReference type="InterPro" id="IPR024463">
    <property type="entry name" value="Transposase_TnpC_homeodom"/>
</dbReference>
<reference evidence="3" key="1">
    <citation type="submission" date="2022-11" db="EMBL/GenBank/DDBJ databases">
        <title>Robbsia betulipollinis sp. nov., isolated from pollen of birch (Betula pendula).</title>
        <authorList>
            <person name="Shi H."/>
            <person name="Ambika Manirajan B."/>
            <person name="Ratering S."/>
            <person name="Geissler-Plaum R."/>
            <person name="Schnell S."/>
        </authorList>
    </citation>
    <scope>NUCLEOTIDE SEQUENCE</scope>
    <source>
        <strain evidence="3">Bb-Pol-6</strain>
    </source>
</reference>
<dbReference type="EMBL" id="JAPMXC010000007">
    <property type="protein sequence ID" value="MCY0388996.1"/>
    <property type="molecule type" value="Genomic_DNA"/>
</dbReference>
<gene>
    <name evidence="3" type="ORF">OVY01_17670</name>
</gene>
<evidence type="ECO:0000256" key="1">
    <source>
        <dbReference type="SAM" id="MobiDB-lite"/>
    </source>
</evidence>
<dbReference type="Proteomes" id="UP001082899">
    <property type="component" value="Unassembled WGS sequence"/>
</dbReference>
<proteinExistence type="predicted"/>
<organism evidence="3 4">
    <name type="scientific">Robbsia betulipollinis</name>
    <dbReference type="NCBI Taxonomy" id="2981849"/>
    <lineage>
        <taxon>Bacteria</taxon>
        <taxon>Pseudomonadati</taxon>
        <taxon>Pseudomonadota</taxon>
        <taxon>Betaproteobacteria</taxon>
        <taxon>Burkholderiales</taxon>
        <taxon>Burkholderiaceae</taxon>
        <taxon>Robbsia</taxon>
    </lineage>
</organism>
<accession>A0ABT3ZR21</accession>
<name>A0ABT3ZR21_9BURK</name>
<feature type="domain" description="Transposase TnpC homeodomain" evidence="2">
    <location>
        <begin position="46"/>
        <end position="109"/>
    </location>
</feature>
<dbReference type="Pfam" id="PF13007">
    <property type="entry name" value="LZ_Tnp_IS66"/>
    <property type="match status" value="1"/>
</dbReference>
<comment type="caution">
    <text evidence="3">The sequence shown here is derived from an EMBL/GenBank/DDBJ whole genome shotgun (WGS) entry which is preliminary data.</text>
</comment>
<evidence type="ECO:0000313" key="4">
    <source>
        <dbReference type="Proteomes" id="UP001082899"/>
    </source>
</evidence>
<evidence type="ECO:0000259" key="2">
    <source>
        <dbReference type="Pfam" id="PF13007"/>
    </source>
</evidence>
<sequence>MAASRPPPDPLPDDVEALKRMVERLSGEVRALEVAADVRSLLIENLQIQIAALRRAMYGRKSEKMEQEVGQLELKLEEVLLDKGEDPPPQTPETIERTQRTRKPLPEHLCGQWHRTGTRTQ</sequence>
<evidence type="ECO:0000313" key="3">
    <source>
        <dbReference type="EMBL" id="MCY0388996.1"/>
    </source>
</evidence>
<feature type="region of interest" description="Disordered" evidence="1">
    <location>
        <begin position="82"/>
        <end position="121"/>
    </location>
</feature>
<keyword evidence="4" id="KW-1185">Reference proteome</keyword>
<dbReference type="RefSeq" id="WP_267848898.1">
    <property type="nucleotide sequence ID" value="NZ_JAPMXC010000007.1"/>
</dbReference>